<name>A0A5C5Y0R6_9PLAN</name>
<dbReference type="InterPro" id="IPR036388">
    <property type="entry name" value="WH-like_DNA-bd_sf"/>
</dbReference>
<dbReference type="SUPFAM" id="SSF55781">
    <property type="entry name" value="GAF domain-like"/>
    <property type="match status" value="1"/>
</dbReference>
<gene>
    <name evidence="6" type="primary">rhmR</name>
    <name evidence="6" type="ORF">Pan14r_00930</name>
</gene>
<evidence type="ECO:0000313" key="6">
    <source>
        <dbReference type="EMBL" id="TWT67855.1"/>
    </source>
</evidence>
<evidence type="ECO:0000259" key="4">
    <source>
        <dbReference type="PROSITE" id="PS51077"/>
    </source>
</evidence>
<dbReference type="AlphaFoldDB" id="A0A5C5Y0R6"/>
<dbReference type="SUPFAM" id="SSF46785">
    <property type="entry name" value="Winged helix' DNA-binding domain"/>
    <property type="match status" value="1"/>
</dbReference>
<dbReference type="PROSITE" id="PS51078">
    <property type="entry name" value="ICLR_ED"/>
    <property type="match status" value="1"/>
</dbReference>
<keyword evidence="3" id="KW-0804">Transcription</keyword>
<dbReference type="Gene3D" id="1.10.10.10">
    <property type="entry name" value="Winged helix-like DNA-binding domain superfamily/Winged helix DNA-binding domain"/>
    <property type="match status" value="1"/>
</dbReference>
<dbReference type="PROSITE" id="PS51077">
    <property type="entry name" value="HTH_ICLR"/>
    <property type="match status" value="1"/>
</dbReference>
<evidence type="ECO:0000256" key="3">
    <source>
        <dbReference type="ARBA" id="ARBA00023163"/>
    </source>
</evidence>
<dbReference type="SMART" id="SM00346">
    <property type="entry name" value="HTH_ICLR"/>
    <property type="match status" value="1"/>
</dbReference>
<sequence length="264" mass="29332">MQDSAPPATAKSEPAKYSVPAFEQGLDLLELLMDSPLPLSQKTIASRMQRPVSSVFRLLNCLEQRGYVQRDPETSGYSPTMRLYRLAHTCPAHVRFRELAMAPMQALARQVGESCHLSIREGDRVRVIYNQPSPHMHSLNVSEDTTYSLIDTTAGKMLLAHLPASIRDGWLAGLSDFQALNKTQQTELKQQLLSLQRKKVMTVPSRLTPGVLDVDVLLEDAWLGENAVLAVPCIQKRSKTEIKTDLLPTIQDAASQITTLLKGM</sequence>
<evidence type="ECO:0000313" key="7">
    <source>
        <dbReference type="Proteomes" id="UP000317238"/>
    </source>
</evidence>
<evidence type="ECO:0000256" key="2">
    <source>
        <dbReference type="ARBA" id="ARBA00023125"/>
    </source>
</evidence>
<keyword evidence="7" id="KW-1185">Reference proteome</keyword>
<keyword evidence="1" id="KW-0805">Transcription regulation</keyword>
<dbReference type="Pfam" id="PF01614">
    <property type="entry name" value="IclR_C"/>
    <property type="match status" value="1"/>
</dbReference>
<proteinExistence type="predicted"/>
<dbReference type="InterPro" id="IPR029016">
    <property type="entry name" value="GAF-like_dom_sf"/>
</dbReference>
<comment type="caution">
    <text evidence="6">The sequence shown here is derived from an EMBL/GenBank/DDBJ whole genome shotgun (WGS) entry which is preliminary data.</text>
</comment>
<dbReference type="Pfam" id="PF09339">
    <property type="entry name" value="HTH_IclR"/>
    <property type="match status" value="1"/>
</dbReference>
<evidence type="ECO:0000259" key="5">
    <source>
        <dbReference type="PROSITE" id="PS51078"/>
    </source>
</evidence>
<dbReference type="GO" id="GO:0003677">
    <property type="term" value="F:DNA binding"/>
    <property type="evidence" value="ECO:0007669"/>
    <property type="project" value="UniProtKB-KW"/>
</dbReference>
<protein>
    <submittedName>
        <fullName evidence="6">Putative HTH-type transcriptional regulator RhmR</fullName>
    </submittedName>
</protein>
<dbReference type="PANTHER" id="PTHR30136:SF7">
    <property type="entry name" value="HTH-TYPE TRANSCRIPTIONAL REGULATOR KDGR-RELATED"/>
    <property type="match status" value="1"/>
</dbReference>
<dbReference type="GO" id="GO:0003700">
    <property type="term" value="F:DNA-binding transcription factor activity"/>
    <property type="evidence" value="ECO:0007669"/>
    <property type="project" value="TreeGrafter"/>
</dbReference>
<feature type="domain" description="HTH iclR-type" evidence="4">
    <location>
        <begin position="19"/>
        <end position="81"/>
    </location>
</feature>
<dbReference type="Gene3D" id="3.30.450.40">
    <property type="match status" value="1"/>
</dbReference>
<dbReference type="InterPro" id="IPR050707">
    <property type="entry name" value="HTH_MetabolicPath_Reg"/>
</dbReference>
<dbReference type="InterPro" id="IPR036390">
    <property type="entry name" value="WH_DNA-bd_sf"/>
</dbReference>
<dbReference type="RefSeq" id="WP_146437998.1">
    <property type="nucleotide sequence ID" value="NZ_SJPL01000001.1"/>
</dbReference>
<dbReference type="Proteomes" id="UP000317238">
    <property type="component" value="Unassembled WGS sequence"/>
</dbReference>
<feature type="domain" description="IclR-ED" evidence="5">
    <location>
        <begin position="82"/>
        <end position="263"/>
    </location>
</feature>
<dbReference type="InterPro" id="IPR005471">
    <property type="entry name" value="Tscrpt_reg_IclR_N"/>
</dbReference>
<dbReference type="PANTHER" id="PTHR30136">
    <property type="entry name" value="HELIX-TURN-HELIX TRANSCRIPTIONAL REGULATOR, ICLR FAMILY"/>
    <property type="match status" value="1"/>
</dbReference>
<keyword evidence="2" id="KW-0238">DNA-binding</keyword>
<dbReference type="EMBL" id="SJPL01000001">
    <property type="protein sequence ID" value="TWT67855.1"/>
    <property type="molecule type" value="Genomic_DNA"/>
</dbReference>
<dbReference type="GO" id="GO:0045892">
    <property type="term" value="P:negative regulation of DNA-templated transcription"/>
    <property type="evidence" value="ECO:0007669"/>
    <property type="project" value="TreeGrafter"/>
</dbReference>
<reference evidence="6 7" key="1">
    <citation type="submission" date="2019-02" db="EMBL/GenBank/DDBJ databases">
        <title>Deep-cultivation of Planctomycetes and their phenomic and genomic characterization uncovers novel biology.</title>
        <authorList>
            <person name="Wiegand S."/>
            <person name="Jogler M."/>
            <person name="Boedeker C."/>
            <person name="Pinto D."/>
            <person name="Vollmers J."/>
            <person name="Rivas-Marin E."/>
            <person name="Kohn T."/>
            <person name="Peeters S.H."/>
            <person name="Heuer A."/>
            <person name="Rast P."/>
            <person name="Oberbeckmann S."/>
            <person name="Bunk B."/>
            <person name="Jeske O."/>
            <person name="Meyerdierks A."/>
            <person name="Storesund J.E."/>
            <person name="Kallscheuer N."/>
            <person name="Luecker S."/>
            <person name="Lage O.M."/>
            <person name="Pohl T."/>
            <person name="Merkel B.J."/>
            <person name="Hornburger P."/>
            <person name="Mueller R.-W."/>
            <person name="Bruemmer F."/>
            <person name="Labrenz M."/>
            <person name="Spormann A.M."/>
            <person name="Op Den Camp H."/>
            <person name="Overmann J."/>
            <person name="Amann R."/>
            <person name="Jetten M.S.M."/>
            <person name="Mascher T."/>
            <person name="Medema M.H."/>
            <person name="Devos D.P."/>
            <person name="Kaster A.-K."/>
            <person name="Ovreas L."/>
            <person name="Rohde M."/>
            <person name="Galperin M.Y."/>
            <person name="Jogler C."/>
        </authorList>
    </citation>
    <scope>NUCLEOTIDE SEQUENCE [LARGE SCALE GENOMIC DNA]</scope>
    <source>
        <strain evidence="6 7">Pan14r</strain>
    </source>
</reference>
<evidence type="ECO:0000256" key="1">
    <source>
        <dbReference type="ARBA" id="ARBA00023015"/>
    </source>
</evidence>
<dbReference type="InterPro" id="IPR014757">
    <property type="entry name" value="Tscrpt_reg_IclR_C"/>
</dbReference>
<accession>A0A5C5Y0R6</accession>
<dbReference type="OrthoDB" id="9791752at2"/>
<organism evidence="6 7">
    <name type="scientific">Crateriforma conspicua</name>
    <dbReference type="NCBI Taxonomy" id="2527996"/>
    <lineage>
        <taxon>Bacteria</taxon>
        <taxon>Pseudomonadati</taxon>
        <taxon>Planctomycetota</taxon>
        <taxon>Planctomycetia</taxon>
        <taxon>Planctomycetales</taxon>
        <taxon>Planctomycetaceae</taxon>
        <taxon>Crateriforma</taxon>
    </lineage>
</organism>